<sequence length="137" mass="15302">MVDARVDRSTLRLLMKVVEYRDICEAVRRSSIDYHACINDAERGVWLQCARARLRESAEAECARATNVDRERMNLATRALRVLIADVEVGDALASAVKSSAATVGGRESLASKYNRSPGRAVRLRRAARSAMRRGYF</sequence>
<dbReference type="EMBL" id="CP000619">
    <property type="protein sequence ID" value="ABO60323.1"/>
    <property type="molecule type" value="Genomic_DNA"/>
</dbReference>
<accession>A4JVM0</accession>
<dbReference type="AlphaFoldDB" id="A4JVM0"/>
<reference evidence="1 2" key="1">
    <citation type="submission" date="2007-03" db="EMBL/GenBank/DDBJ databases">
        <title>Complete sequence of plasmid pBVIE03 of Burkholderia vietnamiensis G4.</title>
        <authorList>
            <consortium name="US DOE Joint Genome Institute"/>
            <person name="Copeland A."/>
            <person name="Lucas S."/>
            <person name="Lapidus A."/>
            <person name="Barry K."/>
            <person name="Detter J.C."/>
            <person name="Glavina del Rio T."/>
            <person name="Hammon N."/>
            <person name="Israni S."/>
            <person name="Dalin E."/>
            <person name="Tice H."/>
            <person name="Pitluck S."/>
            <person name="Chain P."/>
            <person name="Malfatti S."/>
            <person name="Shin M."/>
            <person name="Vergez L."/>
            <person name="Schmutz J."/>
            <person name="Larimer F."/>
            <person name="Land M."/>
            <person name="Hauser L."/>
            <person name="Kyrpides N."/>
            <person name="Tiedje J."/>
            <person name="Richardson P."/>
        </authorList>
    </citation>
    <scope>NUCLEOTIDE SEQUENCE [LARGE SCALE GENOMIC DNA]</scope>
    <source>
        <strain evidence="2">G4 / LMG 22486</strain>
        <plasmid evidence="1 2">pBVIE03</plasmid>
    </source>
</reference>
<proteinExistence type="predicted"/>
<geneLocation type="plasmid" evidence="1 2">
    <name>pBVIE03</name>
</geneLocation>
<dbReference type="Proteomes" id="UP000002287">
    <property type="component" value="Plasmid pBVIE03"/>
</dbReference>
<evidence type="ECO:0000313" key="2">
    <source>
        <dbReference type="Proteomes" id="UP000002287"/>
    </source>
</evidence>
<evidence type="ECO:0000313" key="1">
    <source>
        <dbReference type="EMBL" id="ABO60323.1"/>
    </source>
</evidence>
<keyword evidence="1" id="KW-0614">Plasmid</keyword>
<dbReference type="KEGG" id="bvi:Bcep1808_7446"/>
<name>A4JVM0_BURVG</name>
<dbReference type="HOGENOM" id="CLU_2131399_0_0_4"/>
<organism evidence="1 2">
    <name type="scientific">Burkholderia vietnamiensis (strain G4 / LMG 22486)</name>
    <name type="common">Burkholderia cepacia (strain R1808)</name>
    <dbReference type="NCBI Taxonomy" id="269482"/>
    <lineage>
        <taxon>Bacteria</taxon>
        <taxon>Pseudomonadati</taxon>
        <taxon>Pseudomonadota</taxon>
        <taxon>Betaproteobacteria</taxon>
        <taxon>Burkholderiales</taxon>
        <taxon>Burkholderiaceae</taxon>
        <taxon>Burkholderia</taxon>
        <taxon>Burkholderia cepacia complex</taxon>
    </lineage>
</organism>
<protein>
    <submittedName>
        <fullName evidence="1">Uncharacterized protein</fullName>
    </submittedName>
</protein>
<gene>
    <name evidence="1" type="ordered locus">Bcep1808_7446</name>
</gene>